<comment type="caution">
    <text evidence="1">The sequence shown here is derived from an EMBL/GenBank/DDBJ whole genome shotgun (WGS) entry which is preliminary data.</text>
</comment>
<proteinExistence type="predicted"/>
<reference evidence="1" key="1">
    <citation type="journal article" date="2015" name="Nature">
        <title>Complex archaea that bridge the gap between prokaryotes and eukaryotes.</title>
        <authorList>
            <person name="Spang A."/>
            <person name="Saw J.H."/>
            <person name="Jorgensen S.L."/>
            <person name="Zaremba-Niedzwiedzka K."/>
            <person name="Martijn J."/>
            <person name="Lind A.E."/>
            <person name="van Eijk R."/>
            <person name="Schleper C."/>
            <person name="Guy L."/>
            <person name="Ettema T.J."/>
        </authorList>
    </citation>
    <scope>NUCLEOTIDE SEQUENCE</scope>
</reference>
<organism evidence="1">
    <name type="scientific">marine sediment metagenome</name>
    <dbReference type="NCBI Taxonomy" id="412755"/>
    <lineage>
        <taxon>unclassified sequences</taxon>
        <taxon>metagenomes</taxon>
        <taxon>ecological metagenomes</taxon>
    </lineage>
</organism>
<dbReference type="EMBL" id="LAZR01045302">
    <property type="protein sequence ID" value="KKK99204.1"/>
    <property type="molecule type" value="Genomic_DNA"/>
</dbReference>
<name>A0A0F9CA10_9ZZZZ</name>
<evidence type="ECO:0008006" key="2">
    <source>
        <dbReference type="Google" id="ProtNLM"/>
    </source>
</evidence>
<protein>
    <recommendedName>
        <fullName evidence="2">Cytoplasmic protein</fullName>
    </recommendedName>
</protein>
<accession>A0A0F9CA10</accession>
<sequence length="81" mass="9187">MDPRNFQNPPGGAQKDAKPSMYKEFEATELYCNRCQQAVPVRKRLLLVLPEGDKYEYLCAFCSESVGFKIDRQGSPISVII</sequence>
<dbReference type="AlphaFoldDB" id="A0A0F9CA10"/>
<gene>
    <name evidence="1" type="ORF">LCGC14_2635090</name>
</gene>
<evidence type="ECO:0000313" key="1">
    <source>
        <dbReference type="EMBL" id="KKK99204.1"/>
    </source>
</evidence>